<evidence type="ECO:0000313" key="2">
    <source>
        <dbReference type="EMBL" id="SUB93789.1"/>
    </source>
</evidence>
<evidence type="ECO:0000256" key="1">
    <source>
        <dbReference type="SAM" id="SignalP"/>
    </source>
</evidence>
<reference evidence="2 3" key="1">
    <citation type="submission" date="2018-06" db="EMBL/GenBank/DDBJ databases">
        <authorList>
            <consortium name="Pathogen Informatics"/>
            <person name="Doyle S."/>
        </authorList>
    </citation>
    <scope>NUCLEOTIDE SEQUENCE [LARGE SCALE GENOMIC DNA]</scope>
    <source>
        <strain evidence="2 3">NCTC13067</strain>
    </source>
</reference>
<evidence type="ECO:0008006" key="4">
    <source>
        <dbReference type="Google" id="ProtNLM"/>
    </source>
</evidence>
<name>A0A379EBJ7_9BACT</name>
<dbReference type="Proteomes" id="UP000255469">
    <property type="component" value="Unassembled WGS sequence"/>
</dbReference>
<feature type="chain" id="PRO_5016979201" description="Lipoprotein" evidence="1">
    <location>
        <begin position="27"/>
        <end position="183"/>
    </location>
</feature>
<keyword evidence="1" id="KW-0732">Signal</keyword>
<feature type="signal peptide" evidence="1">
    <location>
        <begin position="1"/>
        <end position="26"/>
    </location>
</feature>
<dbReference type="PROSITE" id="PS51257">
    <property type="entry name" value="PROKAR_LIPOPROTEIN"/>
    <property type="match status" value="1"/>
</dbReference>
<proteinExistence type="predicted"/>
<accession>A0A379EBJ7</accession>
<gene>
    <name evidence="2" type="ORF">NCTC13067_01641</name>
</gene>
<protein>
    <recommendedName>
        <fullName evidence="4">Lipoprotein</fullName>
    </recommendedName>
</protein>
<dbReference type="AlphaFoldDB" id="A0A379EBJ7"/>
<dbReference type="EMBL" id="UGTM01000002">
    <property type="protein sequence ID" value="SUB93789.1"/>
    <property type="molecule type" value="Genomic_DNA"/>
</dbReference>
<dbReference type="RefSeq" id="WP_025067296.1">
    <property type="nucleotide sequence ID" value="NZ_UGTM01000002.1"/>
</dbReference>
<evidence type="ECO:0000313" key="3">
    <source>
        <dbReference type="Proteomes" id="UP000255469"/>
    </source>
</evidence>
<sequence length="183" mass="20555">MEKKKNLSRIITTIILCILLTAATIASCHHSRTIEGTDNGDTVAASEFEPQTENEKLTVNLQHITAVRFPKYKMEKATPYIPDSVSLAADEETVASGNYTATLLLDTIPDKDFYEAIGLAAQHDTCWNINKSSYTYERKDKTGGIYKVTFSKDSRQIIVTHLNRELVKPEPRQKPKADSKKHL</sequence>
<organism evidence="2 3">
    <name type="scientific">Prevotella denticola</name>
    <dbReference type="NCBI Taxonomy" id="28129"/>
    <lineage>
        <taxon>Bacteria</taxon>
        <taxon>Pseudomonadati</taxon>
        <taxon>Bacteroidota</taxon>
        <taxon>Bacteroidia</taxon>
        <taxon>Bacteroidales</taxon>
        <taxon>Prevotellaceae</taxon>
        <taxon>Prevotella</taxon>
    </lineage>
</organism>